<keyword evidence="2" id="KW-1185">Reference proteome</keyword>
<accession>A0ABW7CU19</accession>
<organism evidence="1 2">
    <name type="scientific">Stenotrophomonas nematodicola</name>
    <dbReference type="NCBI Taxonomy" id="2656746"/>
    <lineage>
        <taxon>Bacteria</taxon>
        <taxon>Pseudomonadati</taxon>
        <taxon>Pseudomonadota</taxon>
        <taxon>Gammaproteobacteria</taxon>
        <taxon>Lysobacterales</taxon>
        <taxon>Lysobacteraceae</taxon>
        <taxon>Stenotrophomonas</taxon>
    </lineage>
</organism>
<comment type="caution">
    <text evidence="1">The sequence shown here is derived from an EMBL/GenBank/DDBJ whole genome shotgun (WGS) entry which is preliminary data.</text>
</comment>
<sequence length="318" mass="34588">MSKPPASLKTAFLARAGNRWAQAEPALRLNILNALSDLFDEFHQRGLADPHCAQRLAKGSDLEHLQRVAEMLLAKHLWDHGFSLTSGRAGPDFRASKDGYSVWVELVTPEPKGIDPAWLGPSHQEGVWTYPHEAIALRYTSALKEKHEKLVGRDGNKPGYLTQGIVRQGEPYVIAINQHLLHGRCPSLGGISQVPVAGEVVYAIGPQQLHLSAATGKVVHADHSHRPLLQKVKPAGGCVGVPADSFLNPAYDPVSAVWALDLQEAALLAPSKERLAHVHLAATIHNVRATNRVPSHLLPSQEDWIGEVTASSITLKRL</sequence>
<proteinExistence type="predicted"/>
<dbReference type="RefSeq" id="WP_394161535.1">
    <property type="nucleotide sequence ID" value="NZ_JBHGCJ010000002.1"/>
</dbReference>
<dbReference type="Proteomes" id="UP001605261">
    <property type="component" value="Unassembled WGS sequence"/>
</dbReference>
<name>A0ABW7CU19_9GAMM</name>
<gene>
    <name evidence="1" type="ORF">ACEU0G_002309</name>
</gene>
<protein>
    <submittedName>
        <fullName evidence="1">Uncharacterized protein</fullName>
    </submittedName>
</protein>
<reference evidence="1 2" key="1">
    <citation type="submission" date="2024-09" db="EMBL/GenBank/DDBJ databases">
        <authorList>
            <consortium name="All-Russian atlas of soil microorganisms"/>
            <consortium name="as a basis for the search for new antimicrobial producers and enzymes with unique properties"/>
            <person name="Sokolova E.A."/>
            <person name="Voronina E.N."/>
        </authorList>
    </citation>
    <scope>NUCLEOTIDE SEQUENCE [LARGE SCALE GENOMIC DNA]</scope>
    <source>
        <strain evidence="1 2">AF-22b-331.1</strain>
    </source>
</reference>
<evidence type="ECO:0000313" key="2">
    <source>
        <dbReference type="Proteomes" id="UP001605261"/>
    </source>
</evidence>
<evidence type="ECO:0000313" key="1">
    <source>
        <dbReference type="EMBL" id="MFG6108370.1"/>
    </source>
</evidence>
<dbReference type="EMBL" id="JBHGCJ010000002">
    <property type="protein sequence ID" value="MFG6108370.1"/>
    <property type="molecule type" value="Genomic_DNA"/>
</dbReference>